<proteinExistence type="predicted"/>
<dbReference type="EMBL" id="NBII01000008">
    <property type="protein sequence ID" value="PAV16328.1"/>
    <property type="molecule type" value="Genomic_DNA"/>
</dbReference>
<feature type="transmembrane region" description="Helical" evidence="1">
    <location>
        <begin position="145"/>
        <end position="167"/>
    </location>
</feature>
<organism evidence="2 3">
    <name type="scientific">Pyrrhoderma noxium</name>
    <dbReference type="NCBI Taxonomy" id="2282107"/>
    <lineage>
        <taxon>Eukaryota</taxon>
        <taxon>Fungi</taxon>
        <taxon>Dikarya</taxon>
        <taxon>Basidiomycota</taxon>
        <taxon>Agaricomycotina</taxon>
        <taxon>Agaricomycetes</taxon>
        <taxon>Hymenochaetales</taxon>
        <taxon>Hymenochaetaceae</taxon>
        <taxon>Pyrrhoderma</taxon>
    </lineage>
</organism>
<dbReference type="InParanoid" id="A0A286U9S6"/>
<evidence type="ECO:0000313" key="3">
    <source>
        <dbReference type="Proteomes" id="UP000217199"/>
    </source>
</evidence>
<dbReference type="OrthoDB" id="195231at2759"/>
<accession>A0A286U9S6</accession>
<keyword evidence="3" id="KW-1185">Reference proteome</keyword>
<keyword evidence="1" id="KW-1133">Transmembrane helix</keyword>
<evidence type="ECO:0000256" key="1">
    <source>
        <dbReference type="SAM" id="Phobius"/>
    </source>
</evidence>
<dbReference type="Proteomes" id="UP000217199">
    <property type="component" value="Unassembled WGS sequence"/>
</dbReference>
<comment type="caution">
    <text evidence="2">The sequence shown here is derived from an EMBL/GenBank/DDBJ whole genome shotgun (WGS) entry which is preliminary data.</text>
</comment>
<protein>
    <submittedName>
        <fullName evidence="2">Uncharacterized protein</fullName>
    </submittedName>
</protein>
<dbReference type="STRING" id="2282107.A0A286U9S6"/>
<sequence length="213" mass="24422">MNIHLVIHQTKTFHHYVNETIIVLIECAAPKNWNSSTSSLNFNGSVCLKSVCMYANATLGLPCILEQTMYKGYNRDQSIFNLTIFRDNCVTSRPQLYCSSSTSVCEKMKDYHELCTNDRECLSHYCGISGLCADPPGLPVTVEPWQYALTVLSVILAIMTICIFLTLNHKRQRLDQRYELLEYYHEQKSLRASIISLHTTASQRLNKEKLHIH</sequence>
<evidence type="ECO:0000313" key="2">
    <source>
        <dbReference type="EMBL" id="PAV16328.1"/>
    </source>
</evidence>
<gene>
    <name evidence="2" type="ORF">PNOK_0794800</name>
</gene>
<keyword evidence="1" id="KW-0812">Transmembrane</keyword>
<dbReference type="AlphaFoldDB" id="A0A286U9S6"/>
<name>A0A286U9S6_9AGAM</name>
<keyword evidence="1" id="KW-0472">Membrane</keyword>
<reference evidence="2 3" key="1">
    <citation type="journal article" date="2017" name="Mol. Ecol.">
        <title>Comparative and population genomic landscape of Phellinus noxius: A hypervariable fungus causing root rot in trees.</title>
        <authorList>
            <person name="Chung C.L."/>
            <person name="Lee T.J."/>
            <person name="Akiba M."/>
            <person name="Lee H.H."/>
            <person name="Kuo T.H."/>
            <person name="Liu D."/>
            <person name="Ke H.M."/>
            <person name="Yokoi T."/>
            <person name="Roa M.B."/>
            <person name="Lu M.J."/>
            <person name="Chang Y.Y."/>
            <person name="Ann P.J."/>
            <person name="Tsai J.N."/>
            <person name="Chen C.Y."/>
            <person name="Tzean S.S."/>
            <person name="Ota Y."/>
            <person name="Hattori T."/>
            <person name="Sahashi N."/>
            <person name="Liou R.F."/>
            <person name="Kikuchi T."/>
            <person name="Tsai I.J."/>
        </authorList>
    </citation>
    <scope>NUCLEOTIDE SEQUENCE [LARGE SCALE GENOMIC DNA]</scope>
    <source>
        <strain evidence="2 3">FFPRI411160</strain>
    </source>
</reference>